<reference evidence="1" key="1">
    <citation type="submission" date="2022-08" db="EMBL/GenBank/DDBJ databases">
        <title>Catabolic pathway analysis in culturable SAR92 clade bacteria reveals their overlooked roles in DMSP degradation in coastal seas.</title>
        <authorList>
            <person name="He X."/>
            <person name="Zhang X."/>
            <person name="Zhang Y."/>
        </authorList>
    </citation>
    <scope>NUCLEOTIDE SEQUENCE</scope>
    <source>
        <strain evidence="1">H455</strain>
    </source>
</reference>
<name>A0ABY5TNQ2_9GAMM</name>
<proteinExistence type="predicted"/>
<gene>
    <name evidence="1" type="ORF">NYF23_02385</name>
</gene>
<sequence>MSFTLDPRASYMMPAHFGPRPMHPNSSGWYHDVTAMTISYITDREKLAAYLPAPYEVDEEAVITVTYACSKNIDWLAGHGYNLIGVTAAVIHKGEKDTLRGTYTLVVWENLTDPILAGRELQGIPKIYADIPDHSLIGGKWRTNASHFGHKIIDLSIDNLRAPTEAELKLGAEMQEGRDNPMGCRYLAAAGGFGTAINEATLFPSESTVSEVQLGEGKVDWKHLTWEQNPTQFHIVNALAELPILGYLPAVVTKGSTNLVLPERFTRTLK</sequence>
<dbReference type="EMBL" id="CP103416">
    <property type="protein sequence ID" value="UVW35470.1"/>
    <property type="molecule type" value="Genomic_DNA"/>
</dbReference>
<evidence type="ECO:0000313" key="1">
    <source>
        <dbReference type="EMBL" id="UVW35470.1"/>
    </source>
</evidence>
<organism evidence="1 2">
    <name type="scientific">SAR92 clade bacterium H455</name>
    <dbReference type="NCBI Taxonomy" id="2974818"/>
    <lineage>
        <taxon>Bacteria</taxon>
        <taxon>Pseudomonadati</taxon>
        <taxon>Pseudomonadota</taxon>
        <taxon>Gammaproteobacteria</taxon>
        <taxon>Cellvibrionales</taxon>
        <taxon>Porticoccaceae</taxon>
        <taxon>SAR92 clade</taxon>
    </lineage>
</organism>
<accession>A0ABY5TNQ2</accession>
<dbReference type="Gene3D" id="2.40.400.10">
    <property type="entry name" value="Acetoacetate decarboxylase-like"/>
    <property type="match status" value="1"/>
</dbReference>
<dbReference type="SUPFAM" id="SSF160104">
    <property type="entry name" value="Acetoacetate decarboxylase-like"/>
    <property type="match status" value="1"/>
</dbReference>
<dbReference type="Pfam" id="PF06314">
    <property type="entry name" value="ADC"/>
    <property type="match status" value="1"/>
</dbReference>
<evidence type="ECO:0000313" key="2">
    <source>
        <dbReference type="Proteomes" id="UP001059934"/>
    </source>
</evidence>
<dbReference type="InterPro" id="IPR010451">
    <property type="entry name" value="Acetoacetate_decarboxylase"/>
</dbReference>
<protein>
    <submittedName>
        <fullName evidence="1">Acetoacetate decarboxylase family protein</fullName>
    </submittedName>
</protein>
<keyword evidence="2" id="KW-1185">Reference proteome</keyword>
<dbReference type="Proteomes" id="UP001059934">
    <property type="component" value="Chromosome"/>
</dbReference>
<dbReference type="InterPro" id="IPR023375">
    <property type="entry name" value="ADC_dom_sf"/>
</dbReference>